<reference evidence="2" key="1">
    <citation type="journal article" date="2015" name="Nature">
        <title>Complex archaea that bridge the gap between prokaryotes and eukaryotes.</title>
        <authorList>
            <person name="Spang A."/>
            <person name="Saw J.H."/>
            <person name="Jorgensen S.L."/>
            <person name="Zaremba-Niedzwiedzka K."/>
            <person name="Martijn J."/>
            <person name="Lind A.E."/>
            <person name="van Eijk R."/>
            <person name="Schleper C."/>
            <person name="Guy L."/>
            <person name="Ettema T.J."/>
        </authorList>
    </citation>
    <scope>NUCLEOTIDE SEQUENCE</scope>
</reference>
<gene>
    <name evidence="2" type="ORF">LCGC14_2355350</name>
</gene>
<dbReference type="GO" id="GO:0005524">
    <property type="term" value="F:ATP binding"/>
    <property type="evidence" value="ECO:0007669"/>
    <property type="project" value="InterPro"/>
</dbReference>
<sequence>MKKEILPAYFSTLNKGKITLYIRKEYEEKLSKQDINILFDLYKNSDESNTVYHGRSPCKSLLMDSLENEVLVVRDYWHGGFFGKILRDYLWQRLRPFRELSVCEIANERHILTTEIIAIVMKNIVGPLYKCKLVSKEITDTVDLMELLLRSDKNSLLARKRQIISEVAKAIKEMHDVGIYHADLHLKNILIQPTGNGTFKVYIIDLDKSRQFGEIGLNRRRKNILRLDRSLEKFKRNASDRKALPVTNTDKMRFLRAYIGTDSESKETLKSYLKT</sequence>
<dbReference type="Gene3D" id="1.10.510.10">
    <property type="entry name" value="Transferase(Phosphotransferase) domain 1"/>
    <property type="match status" value="1"/>
</dbReference>
<evidence type="ECO:0000313" key="2">
    <source>
        <dbReference type="EMBL" id="KKL45470.1"/>
    </source>
</evidence>
<comment type="caution">
    <text evidence="2">The sequence shown here is derived from an EMBL/GenBank/DDBJ whole genome shotgun (WGS) entry which is preliminary data.</text>
</comment>
<dbReference type="Pfam" id="PF06293">
    <property type="entry name" value="Kdo"/>
    <property type="match status" value="1"/>
</dbReference>
<feature type="domain" description="Protein kinase" evidence="1">
    <location>
        <begin position="24"/>
        <end position="275"/>
    </location>
</feature>
<dbReference type="AlphaFoldDB" id="A0A0F9EKQ7"/>
<evidence type="ECO:0000259" key="1">
    <source>
        <dbReference type="PROSITE" id="PS50011"/>
    </source>
</evidence>
<dbReference type="EMBL" id="LAZR01034375">
    <property type="protein sequence ID" value="KKL45470.1"/>
    <property type="molecule type" value="Genomic_DNA"/>
</dbReference>
<dbReference type="GO" id="GO:0004672">
    <property type="term" value="F:protein kinase activity"/>
    <property type="evidence" value="ECO:0007669"/>
    <property type="project" value="InterPro"/>
</dbReference>
<feature type="non-terminal residue" evidence="2">
    <location>
        <position position="275"/>
    </location>
</feature>
<name>A0A0F9EKQ7_9ZZZZ</name>
<accession>A0A0F9EKQ7</accession>
<dbReference type="PROSITE" id="PS50011">
    <property type="entry name" value="PROTEIN_KINASE_DOM"/>
    <property type="match status" value="1"/>
</dbReference>
<dbReference type="SUPFAM" id="SSF56112">
    <property type="entry name" value="Protein kinase-like (PK-like)"/>
    <property type="match status" value="1"/>
</dbReference>
<protein>
    <recommendedName>
        <fullName evidence="1">Protein kinase domain-containing protein</fullName>
    </recommendedName>
</protein>
<proteinExistence type="predicted"/>
<dbReference type="InterPro" id="IPR000719">
    <property type="entry name" value="Prot_kinase_dom"/>
</dbReference>
<organism evidence="2">
    <name type="scientific">marine sediment metagenome</name>
    <dbReference type="NCBI Taxonomy" id="412755"/>
    <lineage>
        <taxon>unclassified sequences</taxon>
        <taxon>metagenomes</taxon>
        <taxon>ecological metagenomes</taxon>
    </lineage>
</organism>
<dbReference type="InterPro" id="IPR011009">
    <property type="entry name" value="Kinase-like_dom_sf"/>
</dbReference>